<comment type="subunit">
    <text evidence="1">Component of the mitochondrial contact site and cristae organizing system (MICOS) complex.</text>
</comment>
<proteinExistence type="predicted"/>
<keyword evidence="3" id="KW-1185">Reference proteome</keyword>
<evidence type="ECO:0000313" key="3">
    <source>
        <dbReference type="Proteomes" id="UP000000709"/>
    </source>
</evidence>
<dbReference type="OMA" id="YFMPRTF"/>
<evidence type="ECO:0000256" key="1">
    <source>
        <dbReference type="RuleBase" id="RU363021"/>
    </source>
</evidence>
<protein>
    <recommendedName>
        <fullName evidence="1">MICOS complex subunit</fullName>
    </recommendedName>
</protein>
<reference evidence="2 3" key="1">
    <citation type="journal article" date="2011" name="Proc. Natl. Acad. Sci. U.S.A.">
        <title>Comparative genomics of xylose-fermenting fungi for enhanced biofuel production.</title>
        <authorList>
            <person name="Wohlbach D.J."/>
            <person name="Kuo A."/>
            <person name="Sato T.K."/>
            <person name="Potts K.M."/>
            <person name="Salamov A.A."/>
            <person name="LaButti K.M."/>
            <person name="Sun H."/>
            <person name="Clum A."/>
            <person name="Pangilinan J.L."/>
            <person name="Lindquist E.A."/>
            <person name="Lucas S."/>
            <person name="Lapidus A."/>
            <person name="Jin M."/>
            <person name="Gunawan C."/>
            <person name="Balan V."/>
            <person name="Dale B.E."/>
            <person name="Jeffries T.W."/>
            <person name="Zinkel R."/>
            <person name="Barry K.W."/>
            <person name="Grigoriev I.V."/>
            <person name="Gasch A.P."/>
        </authorList>
    </citation>
    <scope>NUCLEOTIDE SEQUENCE [LARGE SCALE GENOMIC DNA]</scope>
    <source>
        <strain evidence="3">NRRL Y-27907 / 11-Y1</strain>
    </source>
</reference>
<gene>
    <name evidence="2" type="ORF">SPAPADRAFT_61501</name>
</gene>
<dbReference type="GO" id="GO:0042407">
    <property type="term" value="P:cristae formation"/>
    <property type="evidence" value="ECO:0007669"/>
    <property type="project" value="InterPro"/>
</dbReference>
<dbReference type="InterPro" id="IPR033181">
    <property type="entry name" value="Mic26_fungi"/>
</dbReference>
<dbReference type="HOGENOM" id="CLU_086433_0_0_1"/>
<keyword evidence="1" id="KW-0496">Mitochondrion</keyword>
<comment type="subcellular location">
    <subcellularLocation>
        <location evidence="1">Mitochondrion inner membrane</location>
    </subcellularLocation>
</comment>
<dbReference type="Proteomes" id="UP000000709">
    <property type="component" value="Unassembled WGS sequence"/>
</dbReference>
<keyword evidence="1" id="KW-0472">Membrane</keyword>
<dbReference type="GeneID" id="18873920"/>
<dbReference type="GO" id="GO:0061617">
    <property type="term" value="C:MICOS complex"/>
    <property type="evidence" value="ECO:0007669"/>
    <property type="project" value="UniProtKB-UniRule"/>
</dbReference>
<name>G3AN15_SPAPN</name>
<dbReference type="STRING" id="619300.G3AN15"/>
<dbReference type="PANTHER" id="PTHR28268">
    <property type="entry name" value="MICOS SUBUNIT MIC26"/>
    <property type="match status" value="1"/>
</dbReference>
<dbReference type="AlphaFoldDB" id="G3AN15"/>
<dbReference type="eggNOG" id="ENOG502S99Y">
    <property type="taxonomic scope" value="Eukaryota"/>
</dbReference>
<evidence type="ECO:0000313" key="2">
    <source>
        <dbReference type="EMBL" id="EGW32429.1"/>
    </source>
</evidence>
<dbReference type="RefSeq" id="XP_007375705.1">
    <property type="nucleotide sequence ID" value="XM_007375643.1"/>
</dbReference>
<keyword evidence="1" id="KW-0999">Mitochondrion inner membrane</keyword>
<dbReference type="InParanoid" id="G3AN15"/>
<dbReference type="InterPro" id="IPR019166">
    <property type="entry name" value="MIC26/MIC27"/>
</dbReference>
<dbReference type="Pfam" id="PF09769">
    <property type="entry name" value="ApoO"/>
    <property type="match status" value="1"/>
</dbReference>
<dbReference type="EMBL" id="GL996502">
    <property type="protein sequence ID" value="EGW32429.1"/>
    <property type="molecule type" value="Genomic_DNA"/>
</dbReference>
<dbReference type="KEGG" id="spaa:SPAPADRAFT_61501"/>
<dbReference type="GO" id="GO:0044284">
    <property type="term" value="C:mitochondrial crista junction"/>
    <property type="evidence" value="ECO:0007669"/>
    <property type="project" value="TreeGrafter"/>
</dbReference>
<dbReference type="PANTHER" id="PTHR28268:SF1">
    <property type="entry name" value="MICOS SUBUNIT MIC26"/>
    <property type="match status" value="1"/>
</dbReference>
<organism evidence="3">
    <name type="scientific">Spathaspora passalidarum (strain NRRL Y-27907 / 11-Y1)</name>
    <dbReference type="NCBI Taxonomy" id="619300"/>
    <lineage>
        <taxon>Eukaryota</taxon>
        <taxon>Fungi</taxon>
        <taxon>Dikarya</taxon>
        <taxon>Ascomycota</taxon>
        <taxon>Saccharomycotina</taxon>
        <taxon>Pichiomycetes</taxon>
        <taxon>Debaryomycetaceae</taxon>
        <taxon>Spathaspora</taxon>
    </lineage>
</organism>
<sequence length="210" mass="23913">MGKRSFYEDDELIINKPGVNVEISPELKQQQLPSGGEDVKFVDGMTIRTTPIFEEYANKVRHYLHHKFSLFDAELSNLKSAFHNEVTCLKSEIHTVVQDPVLPGLIYILTGALTGSILVRNRALPIRFIVPTAIGTGALSYYMPKTYQAIGVKYERLEQDKLPEVAKQRQELIVQYQKLKQDLDENSVKARDSLESGIHDIRKFIKDNLP</sequence>
<accession>G3AN15</accession>
<comment type="function">
    <text evidence="1">Component of the MICOS complex, a large protein complex of the mitochondrial inner membrane that plays crucial roles in the maintenance of crista junctions, inner membrane architecture, and formation of contact sites to the outer membrane.</text>
</comment>
<dbReference type="OrthoDB" id="2399148at2759"/>